<evidence type="ECO:0000256" key="1">
    <source>
        <dbReference type="SAM" id="Phobius"/>
    </source>
</evidence>
<evidence type="ECO:0000313" key="2">
    <source>
        <dbReference type="EMBL" id="BEG98209.1"/>
    </source>
</evidence>
<dbReference type="EMBL" id="AP028055">
    <property type="protein sequence ID" value="BEG98209.1"/>
    <property type="molecule type" value="Genomic_DNA"/>
</dbReference>
<reference evidence="2 3" key="1">
    <citation type="submission" date="2023-04" db="EMBL/GenBank/DDBJ databases">
        <title>Draft genome sequence of acteroides sedimenti strain YN3PY1.</title>
        <authorList>
            <person name="Yoshida N."/>
        </authorList>
    </citation>
    <scope>NUCLEOTIDE SEQUENCE [LARGE SCALE GENOMIC DNA]</scope>
    <source>
        <strain evidence="2 3">YN3PY1</strain>
    </source>
</reference>
<sequence length="66" mass="7737">MNKYTKLTKIMSKVMLSMFVILAVFENELLKSKYYIYCAIIGVIVITFGFAVFILEYIEDKRKGKK</sequence>
<organism evidence="2 3">
    <name type="scientific">Bacteroides sedimenti</name>
    <dbReference type="NCBI Taxonomy" id="2136147"/>
    <lineage>
        <taxon>Bacteria</taxon>
        <taxon>Pseudomonadati</taxon>
        <taxon>Bacteroidota</taxon>
        <taxon>Bacteroidia</taxon>
        <taxon>Bacteroidales</taxon>
        <taxon>Bacteroidaceae</taxon>
        <taxon>Bacteroides</taxon>
    </lineage>
</organism>
<keyword evidence="1" id="KW-1133">Transmembrane helix</keyword>
<feature type="transmembrane region" description="Helical" evidence="1">
    <location>
        <begin position="12"/>
        <end position="28"/>
    </location>
</feature>
<gene>
    <name evidence="2" type="ORF">BSYN_04740</name>
</gene>
<dbReference type="Proteomes" id="UP001496674">
    <property type="component" value="Chromosome"/>
</dbReference>
<name>A0ABN6Z284_9BACE</name>
<feature type="transmembrane region" description="Helical" evidence="1">
    <location>
        <begin position="34"/>
        <end position="58"/>
    </location>
</feature>
<protein>
    <recommendedName>
        <fullName evidence="4">ABC transporter permease</fullName>
    </recommendedName>
</protein>
<keyword evidence="3" id="KW-1185">Reference proteome</keyword>
<accession>A0ABN6Z284</accession>
<proteinExistence type="predicted"/>
<keyword evidence="1" id="KW-0812">Transmembrane</keyword>
<dbReference type="RefSeq" id="WP_353332964.1">
    <property type="nucleotide sequence ID" value="NZ_AP028055.1"/>
</dbReference>
<evidence type="ECO:0008006" key="4">
    <source>
        <dbReference type="Google" id="ProtNLM"/>
    </source>
</evidence>
<evidence type="ECO:0000313" key="3">
    <source>
        <dbReference type="Proteomes" id="UP001496674"/>
    </source>
</evidence>
<keyword evidence="1" id="KW-0472">Membrane</keyword>